<dbReference type="SUPFAM" id="SSF51366">
    <property type="entry name" value="Ribulose-phoshate binding barrel"/>
    <property type="match status" value="1"/>
</dbReference>
<evidence type="ECO:0000256" key="3">
    <source>
        <dbReference type="ARBA" id="ARBA00022793"/>
    </source>
</evidence>
<dbReference type="EMBL" id="NDHY01000006">
    <property type="protein sequence ID" value="RII00213.1"/>
    <property type="molecule type" value="Genomic_DNA"/>
</dbReference>
<dbReference type="InterPro" id="IPR014732">
    <property type="entry name" value="OMPdecase"/>
</dbReference>
<comment type="pathway">
    <text evidence="2 7 10">Pyrimidine metabolism; UMP biosynthesis via de novo pathway; UMP from orotate: step 2/2.</text>
</comment>
<evidence type="ECO:0000256" key="1">
    <source>
        <dbReference type="ARBA" id="ARBA00002356"/>
    </source>
</evidence>
<evidence type="ECO:0000313" key="12">
    <source>
        <dbReference type="EMBL" id="RII00213.1"/>
    </source>
</evidence>
<dbReference type="Pfam" id="PF00215">
    <property type="entry name" value="OMPdecase"/>
    <property type="match status" value="1"/>
</dbReference>
<dbReference type="EC" id="4.1.1.23" evidence="7"/>
<feature type="active site" description="For OMPdecase activity" evidence="8">
    <location>
        <position position="66"/>
    </location>
</feature>
<feature type="binding site" evidence="7">
    <location>
        <begin position="61"/>
        <end position="70"/>
    </location>
    <ligand>
        <name>substrate</name>
    </ligand>
</feature>
<dbReference type="HAMAP" id="MF_01200_B">
    <property type="entry name" value="OMPdecase_type1_B"/>
    <property type="match status" value="1"/>
</dbReference>
<evidence type="ECO:0000256" key="8">
    <source>
        <dbReference type="PIRSR" id="PIRSR614732-1"/>
    </source>
</evidence>
<dbReference type="Gene3D" id="3.20.20.70">
    <property type="entry name" value="Aldolase class I"/>
    <property type="match status" value="1"/>
</dbReference>
<evidence type="ECO:0000256" key="4">
    <source>
        <dbReference type="ARBA" id="ARBA00022975"/>
    </source>
</evidence>
<evidence type="ECO:0000256" key="6">
    <source>
        <dbReference type="ARBA" id="ARBA00049157"/>
    </source>
</evidence>
<organism evidence="12 13">
    <name type="scientific">candidate division NPL-UPA2 bacterium Unc8</name>
    <dbReference type="NCBI Taxonomy" id="1980939"/>
    <lineage>
        <taxon>Bacteria</taxon>
    </lineage>
</organism>
<feature type="domain" description="Orotidine 5'-phosphate decarboxylase" evidence="11">
    <location>
        <begin position="6"/>
        <end position="240"/>
    </location>
</feature>
<feature type="binding site" evidence="7 9">
    <location>
        <position position="225"/>
    </location>
    <ligand>
        <name>substrate</name>
    </ligand>
</feature>
<gene>
    <name evidence="7" type="primary">pyrF</name>
    <name evidence="12" type="ORF">B9J77_03555</name>
</gene>
<dbReference type="NCBIfam" id="TIGR01740">
    <property type="entry name" value="pyrF"/>
    <property type="match status" value="1"/>
</dbReference>
<evidence type="ECO:0000256" key="7">
    <source>
        <dbReference type="HAMAP-Rule" id="MF_01200"/>
    </source>
</evidence>
<protein>
    <recommendedName>
        <fullName evidence="7">Orotidine 5'-phosphate decarboxylase</fullName>
        <ecNumber evidence="7">4.1.1.23</ecNumber>
    </recommendedName>
    <alternativeName>
        <fullName evidence="7">OMP decarboxylase</fullName>
        <shortName evidence="7">OMPDCase</shortName>
        <shortName evidence="7">OMPdecase</shortName>
    </alternativeName>
</protein>
<evidence type="ECO:0000256" key="2">
    <source>
        <dbReference type="ARBA" id="ARBA00004861"/>
    </source>
</evidence>
<evidence type="ECO:0000256" key="10">
    <source>
        <dbReference type="RuleBase" id="RU000512"/>
    </source>
</evidence>
<evidence type="ECO:0000256" key="5">
    <source>
        <dbReference type="ARBA" id="ARBA00023239"/>
    </source>
</evidence>
<comment type="similarity">
    <text evidence="7">Belongs to the OMP decarboxylase family. Type 1 subfamily.</text>
</comment>
<name>A0A399FYE2_UNCN2</name>
<comment type="subunit">
    <text evidence="7">Homodimer.</text>
</comment>
<comment type="caution">
    <text evidence="12">The sequence shown here is derived from an EMBL/GenBank/DDBJ whole genome shotgun (WGS) entry which is preliminary data.</text>
</comment>
<dbReference type="InterPro" id="IPR047596">
    <property type="entry name" value="OMPdecase_bac"/>
</dbReference>
<accession>A0A399FYE2</accession>
<dbReference type="GO" id="GO:0004590">
    <property type="term" value="F:orotidine-5'-phosphate decarboxylase activity"/>
    <property type="evidence" value="ECO:0007669"/>
    <property type="project" value="UniProtKB-UniRule"/>
</dbReference>
<dbReference type="AlphaFoldDB" id="A0A399FYE2"/>
<feature type="binding site" evidence="7 9">
    <location>
        <position position="12"/>
    </location>
    <ligand>
        <name>substrate</name>
    </ligand>
</feature>
<dbReference type="PANTHER" id="PTHR32119">
    <property type="entry name" value="OROTIDINE 5'-PHOSPHATE DECARBOXYLASE"/>
    <property type="match status" value="1"/>
</dbReference>
<keyword evidence="5 7" id="KW-0456">Lyase</keyword>
<evidence type="ECO:0000259" key="11">
    <source>
        <dbReference type="SMART" id="SM00934"/>
    </source>
</evidence>
<dbReference type="UniPathway" id="UPA00070">
    <property type="reaction ID" value="UER00120"/>
</dbReference>
<comment type="function">
    <text evidence="1 7">Catalyzes the decarboxylation of orotidine 5'-monophosphate (OMP) to uridine 5'-monophosphate (UMP).</text>
</comment>
<evidence type="ECO:0000313" key="13">
    <source>
        <dbReference type="Proteomes" id="UP000266287"/>
    </source>
</evidence>
<dbReference type="GO" id="GO:0006207">
    <property type="term" value="P:'de novo' pyrimidine nucleobase biosynthetic process"/>
    <property type="evidence" value="ECO:0007669"/>
    <property type="project" value="InterPro"/>
</dbReference>
<feature type="active site" description="For OMPdecase activity" evidence="8">
    <location>
        <position position="61"/>
    </location>
</feature>
<feature type="binding site" evidence="7 9">
    <location>
        <position position="125"/>
    </location>
    <ligand>
        <name>substrate</name>
    </ligand>
</feature>
<sequence length="250" mass="27501">MEGGTKLILALDLDEKEAALKIVDRLKDYIRIFKIGAQLFTAHGTDIVKMIQEKGVEVFLDLKYHDIPVTVARAAAAATQLGVYIYNLHILGGAEMMKKAKEATVRRAEESRIRKPIILGVTILTSLDDDAMQELRIEGPVKERVVQFASLARSAGIDGVVSSPQEIKFIRQECGSDFIILTPGVRHQSDISSPQDLMSKYNDHKRTLGVADAVRDGADFIVVGRPILEAHDPVRATQGILQEMRAAGND</sequence>
<evidence type="ECO:0000256" key="9">
    <source>
        <dbReference type="PIRSR" id="PIRSR614732-2"/>
    </source>
</evidence>
<dbReference type="InterPro" id="IPR018089">
    <property type="entry name" value="OMPdecase_AS"/>
</dbReference>
<dbReference type="InterPro" id="IPR011060">
    <property type="entry name" value="RibuloseP-bd_barrel"/>
</dbReference>
<keyword evidence="3 7" id="KW-0210">Decarboxylase</keyword>
<feature type="active site" description="For OMPdecase activity" evidence="8">
    <location>
        <position position="63"/>
    </location>
</feature>
<dbReference type="NCBIfam" id="NF001273">
    <property type="entry name" value="PRK00230.1"/>
    <property type="match status" value="1"/>
</dbReference>
<feature type="active site" description="Proton donor" evidence="7">
    <location>
        <position position="63"/>
    </location>
</feature>
<feature type="binding site" evidence="7 9">
    <location>
        <position position="224"/>
    </location>
    <ligand>
        <name>substrate</name>
    </ligand>
</feature>
<feature type="binding site" evidence="7 9">
    <location>
        <position position="186"/>
    </location>
    <ligand>
        <name>substrate</name>
    </ligand>
</feature>
<feature type="binding site" evidence="7 9">
    <location>
        <position position="34"/>
    </location>
    <ligand>
        <name>substrate</name>
    </ligand>
</feature>
<reference evidence="12 13" key="1">
    <citation type="submission" date="2018-08" db="EMBL/GenBank/DDBJ databases">
        <title>Draft genome of candidate division NPL-UPA2 bacterium Unc8 that adapted to ultra-basic serpentinizing groundwater.</title>
        <authorList>
            <person name="Ishii S."/>
            <person name="Suzuki S."/>
            <person name="Nealson K.H."/>
        </authorList>
    </citation>
    <scope>NUCLEOTIDE SEQUENCE [LARGE SCALE GENOMIC DNA]</scope>
    <source>
        <strain evidence="12">Unc8</strain>
    </source>
</reference>
<dbReference type="InterPro" id="IPR001754">
    <property type="entry name" value="OMPdeCOase_dom"/>
</dbReference>
<dbReference type="InterPro" id="IPR013785">
    <property type="entry name" value="Aldolase_TIM"/>
</dbReference>
<proteinExistence type="inferred from homology"/>
<dbReference type="Proteomes" id="UP000266287">
    <property type="component" value="Unassembled WGS sequence"/>
</dbReference>
<comment type="caution">
    <text evidence="7">Lacks conserved residue(s) required for the propagation of feature annotation.</text>
</comment>
<dbReference type="SMART" id="SM00934">
    <property type="entry name" value="OMPdecase"/>
    <property type="match status" value="1"/>
</dbReference>
<dbReference type="GO" id="GO:0005829">
    <property type="term" value="C:cytosol"/>
    <property type="evidence" value="ECO:0007669"/>
    <property type="project" value="TreeGrafter"/>
</dbReference>
<dbReference type="PANTHER" id="PTHR32119:SF2">
    <property type="entry name" value="OROTIDINE 5'-PHOSPHATE DECARBOXYLASE"/>
    <property type="match status" value="1"/>
</dbReference>
<dbReference type="PROSITE" id="PS00156">
    <property type="entry name" value="OMPDECASE"/>
    <property type="match status" value="1"/>
</dbReference>
<dbReference type="CDD" id="cd04725">
    <property type="entry name" value="OMP_decarboxylase_like"/>
    <property type="match status" value="1"/>
</dbReference>
<keyword evidence="4 7" id="KW-0665">Pyrimidine biosynthesis</keyword>
<comment type="catalytic activity">
    <reaction evidence="6 7 10">
        <text>orotidine 5'-phosphate + H(+) = UMP + CO2</text>
        <dbReference type="Rhea" id="RHEA:11596"/>
        <dbReference type="ChEBI" id="CHEBI:15378"/>
        <dbReference type="ChEBI" id="CHEBI:16526"/>
        <dbReference type="ChEBI" id="CHEBI:57538"/>
        <dbReference type="ChEBI" id="CHEBI:57865"/>
        <dbReference type="EC" id="4.1.1.23"/>
    </reaction>
</comment>
<dbReference type="GO" id="GO:0044205">
    <property type="term" value="P:'de novo' UMP biosynthetic process"/>
    <property type="evidence" value="ECO:0007669"/>
    <property type="project" value="UniProtKB-UniRule"/>
</dbReference>